<keyword evidence="3" id="KW-1185">Reference proteome</keyword>
<name>A0ABP5XN16_9ACTN</name>
<keyword evidence="1" id="KW-0472">Membrane</keyword>
<comment type="caution">
    <text evidence="2">The sequence shown here is derived from an EMBL/GenBank/DDBJ whole genome shotgun (WGS) entry which is preliminary data.</text>
</comment>
<accession>A0ABP5XN16</accession>
<feature type="transmembrane region" description="Helical" evidence="1">
    <location>
        <begin position="12"/>
        <end position="31"/>
    </location>
</feature>
<feature type="transmembrane region" description="Helical" evidence="1">
    <location>
        <begin position="60"/>
        <end position="81"/>
    </location>
</feature>
<gene>
    <name evidence="2" type="ORF">GCM10010191_87620</name>
</gene>
<organism evidence="2 3">
    <name type="scientific">Actinomadura vinacea</name>
    <dbReference type="NCBI Taxonomy" id="115336"/>
    <lineage>
        <taxon>Bacteria</taxon>
        <taxon>Bacillati</taxon>
        <taxon>Actinomycetota</taxon>
        <taxon>Actinomycetes</taxon>
        <taxon>Streptosporangiales</taxon>
        <taxon>Thermomonosporaceae</taxon>
        <taxon>Actinomadura</taxon>
    </lineage>
</organism>
<feature type="transmembrane region" description="Helical" evidence="1">
    <location>
        <begin position="93"/>
        <end position="116"/>
    </location>
</feature>
<evidence type="ECO:0000256" key="1">
    <source>
        <dbReference type="SAM" id="Phobius"/>
    </source>
</evidence>
<proteinExistence type="predicted"/>
<dbReference type="RefSeq" id="WP_344597566.1">
    <property type="nucleotide sequence ID" value="NZ_BAAARW010000040.1"/>
</dbReference>
<dbReference type="Proteomes" id="UP001501231">
    <property type="component" value="Unassembled WGS sequence"/>
</dbReference>
<dbReference type="EMBL" id="BAAARW010000040">
    <property type="protein sequence ID" value="GAA2455058.1"/>
    <property type="molecule type" value="Genomic_DNA"/>
</dbReference>
<reference evidence="3" key="1">
    <citation type="journal article" date="2019" name="Int. J. Syst. Evol. Microbiol.">
        <title>The Global Catalogue of Microorganisms (GCM) 10K type strain sequencing project: providing services to taxonomists for standard genome sequencing and annotation.</title>
        <authorList>
            <consortium name="The Broad Institute Genomics Platform"/>
            <consortium name="The Broad Institute Genome Sequencing Center for Infectious Disease"/>
            <person name="Wu L."/>
            <person name="Ma J."/>
        </authorList>
    </citation>
    <scope>NUCLEOTIDE SEQUENCE [LARGE SCALE GENOMIC DNA]</scope>
    <source>
        <strain evidence="3">JCM 3325</strain>
    </source>
</reference>
<keyword evidence="1" id="KW-0812">Transmembrane</keyword>
<keyword evidence="1" id="KW-1133">Transmembrane helix</keyword>
<evidence type="ECO:0008006" key="4">
    <source>
        <dbReference type="Google" id="ProtNLM"/>
    </source>
</evidence>
<evidence type="ECO:0000313" key="3">
    <source>
        <dbReference type="Proteomes" id="UP001501231"/>
    </source>
</evidence>
<evidence type="ECO:0000313" key="2">
    <source>
        <dbReference type="EMBL" id="GAA2455058.1"/>
    </source>
</evidence>
<sequence length="118" mass="12404">MQVISERTNGWWISPALPTIANCLLAVLWGFSTAGGWGEAAFCGEDDHLDTVCAADFEPAVALSTPPALLAAAMVVISWALPGVRRKPQRLDALLTVAAAVWVVAEGILFVGGYLAKP</sequence>
<protein>
    <recommendedName>
        <fullName evidence="4">DUF998 domain-containing protein</fullName>
    </recommendedName>
</protein>